<keyword evidence="6" id="KW-1185">Reference proteome</keyword>
<dbReference type="InterPro" id="IPR011663">
    <property type="entry name" value="UTRA"/>
</dbReference>
<evidence type="ECO:0000256" key="2">
    <source>
        <dbReference type="ARBA" id="ARBA00023125"/>
    </source>
</evidence>
<name>A0ABN3K624_9ACTN</name>
<evidence type="ECO:0000313" key="5">
    <source>
        <dbReference type="EMBL" id="GAA2447807.1"/>
    </source>
</evidence>
<dbReference type="InterPro" id="IPR036390">
    <property type="entry name" value="WH_DNA-bd_sf"/>
</dbReference>
<dbReference type="Gene3D" id="3.40.1410.10">
    <property type="entry name" value="Chorismate lyase-like"/>
    <property type="match status" value="1"/>
</dbReference>
<gene>
    <name evidence="5" type="ORF">GCM10010191_76420</name>
</gene>
<dbReference type="SMART" id="SM00345">
    <property type="entry name" value="HTH_GNTR"/>
    <property type="match status" value="1"/>
</dbReference>
<dbReference type="InterPro" id="IPR000524">
    <property type="entry name" value="Tscrpt_reg_HTH_GntR"/>
</dbReference>
<sequence length="277" mass="30822">MNGLRTRSEGGARVNTVVIGKGEQMGLERPRARYRQVADDLREAIVRGDHGPGDALPSQPELARKYGLNQTSINRAIALLEAEGYVRTEHGRGSFVIETPTVKRVRRIPPQKGVENSSFAEEMHRAGLEPRTELVKVEVAAVPAGVAQRLGLQGGARVLVRRRHMFADERPVQLAVSYIPLDIAGGVEIATPDTGPTGMYRRLAERGHRVVRFAEEIEARRPLAEEQEFLHVGRGQYVMEVQRLAFDESGRALEMVTNVFPGQLWRLAYEWAAPDAF</sequence>
<dbReference type="SUPFAM" id="SSF64288">
    <property type="entry name" value="Chorismate lyase-like"/>
    <property type="match status" value="1"/>
</dbReference>
<proteinExistence type="predicted"/>
<dbReference type="Gene3D" id="1.10.10.10">
    <property type="entry name" value="Winged helix-like DNA-binding domain superfamily/Winged helix DNA-binding domain"/>
    <property type="match status" value="1"/>
</dbReference>
<dbReference type="PANTHER" id="PTHR44846">
    <property type="entry name" value="MANNOSYL-D-GLYCERATE TRANSPORT/METABOLISM SYSTEM REPRESSOR MNGR-RELATED"/>
    <property type="match status" value="1"/>
</dbReference>
<keyword evidence="1" id="KW-0805">Transcription regulation</keyword>
<organism evidence="5 6">
    <name type="scientific">Actinomadura vinacea</name>
    <dbReference type="NCBI Taxonomy" id="115336"/>
    <lineage>
        <taxon>Bacteria</taxon>
        <taxon>Bacillati</taxon>
        <taxon>Actinomycetota</taxon>
        <taxon>Actinomycetes</taxon>
        <taxon>Streptosporangiales</taxon>
        <taxon>Thermomonosporaceae</taxon>
        <taxon>Actinomadura</taxon>
    </lineage>
</organism>
<reference evidence="5 6" key="1">
    <citation type="journal article" date="2019" name="Int. J. Syst. Evol. Microbiol.">
        <title>The Global Catalogue of Microorganisms (GCM) 10K type strain sequencing project: providing services to taxonomists for standard genome sequencing and annotation.</title>
        <authorList>
            <consortium name="The Broad Institute Genomics Platform"/>
            <consortium name="The Broad Institute Genome Sequencing Center for Infectious Disease"/>
            <person name="Wu L."/>
            <person name="Ma J."/>
        </authorList>
    </citation>
    <scope>NUCLEOTIDE SEQUENCE [LARGE SCALE GENOMIC DNA]</scope>
    <source>
        <strain evidence="5 6">JCM 3325</strain>
    </source>
</reference>
<dbReference type="InterPro" id="IPR036388">
    <property type="entry name" value="WH-like_DNA-bd_sf"/>
</dbReference>
<keyword evidence="2" id="KW-0238">DNA-binding</keyword>
<dbReference type="PANTHER" id="PTHR44846:SF17">
    <property type="entry name" value="GNTR-FAMILY TRANSCRIPTIONAL REGULATOR"/>
    <property type="match status" value="1"/>
</dbReference>
<dbReference type="SUPFAM" id="SSF46785">
    <property type="entry name" value="Winged helix' DNA-binding domain"/>
    <property type="match status" value="1"/>
</dbReference>
<evidence type="ECO:0000256" key="1">
    <source>
        <dbReference type="ARBA" id="ARBA00023015"/>
    </source>
</evidence>
<keyword evidence="3" id="KW-0804">Transcription</keyword>
<evidence type="ECO:0000256" key="3">
    <source>
        <dbReference type="ARBA" id="ARBA00023163"/>
    </source>
</evidence>
<dbReference type="PRINTS" id="PR00035">
    <property type="entry name" value="HTHGNTR"/>
</dbReference>
<evidence type="ECO:0000313" key="6">
    <source>
        <dbReference type="Proteomes" id="UP001501231"/>
    </source>
</evidence>
<comment type="caution">
    <text evidence="5">The sequence shown here is derived from an EMBL/GenBank/DDBJ whole genome shotgun (WGS) entry which is preliminary data.</text>
</comment>
<dbReference type="InterPro" id="IPR050679">
    <property type="entry name" value="Bact_HTH_transcr_reg"/>
</dbReference>
<dbReference type="PROSITE" id="PS50949">
    <property type="entry name" value="HTH_GNTR"/>
    <property type="match status" value="1"/>
</dbReference>
<dbReference type="Proteomes" id="UP001501231">
    <property type="component" value="Unassembled WGS sequence"/>
</dbReference>
<dbReference type="CDD" id="cd07377">
    <property type="entry name" value="WHTH_GntR"/>
    <property type="match status" value="1"/>
</dbReference>
<dbReference type="SMART" id="SM00866">
    <property type="entry name" value="UTRA"/>
    <property type="match status" value="1"/>
</dbReference>
<evidence type="ECO:0000259" key="4">
    <source>
        <dbReference type="PROSITE" id="PS50949"/>
    </source>
</evidence>
<accession>A0ABN3K624</accession>
<dbReference type="Pfam" id="PF00392">
    <property type="entry name" value="GntR"/>
    <property type="match status" value="1"/>
</dbReference>
<protein>
    <submittedName>
        <fullName evidence="5">GntR family transcriptional regulator</fullName>
    </submittedName>
</protein>
<feature type="domain" description="HTH gntR-type" evidence="4">
    <location>
        <begin position="31"/>
        <end position="99"/>
    </location>
</feature>
<dbReference type="Pfam" id="PF07702">
    <property type="entry name" value="UTRA"/>
    <property type="match status" value="1"/>
</dbReference>
<dbReference type="InterPro" id="IPR028978">
    <property type="entry name" value="Chorismate_lyase_/UTRA_dom_sf"/>
</dbReference>
<dbReference type="EMBL" id="BAAARW010000034">
    <property type="protein sequence ID" value="GAA2447807.1"/>
    <property type="molecule type" value="Genomic_DNA"/>
</dbReference>